<accession>A0ABW7V147</accession>
<sequence>MSGADLLYWRRKRDQWRSLAERAPDNATADYLHAVFEPTSQAIDGLERALAGLGLLEEVLALDLRRPQDYFQRVWSTAFRTTDLAALASSHDATIAEAST</sequence>
<reference evidence="1 2" key="1">
    <citation type="submission" date="2024-10" db="EMBL/GenBank/DDBJ databases">
        <title>The Natural Products Discovery Center: Release of the First 8490 Sequenced Strains for Exploring Actinobacteria Biosynthetic Diversity.</title>
        <authorList>
            <person name="Kalkreuter E."/>
            <person name="Kautsar S.A."/>
            <person name="Yang D."/>
            <person name="Bader C.D."/>
            <person name="Teijaro C.N."/>
            <person name="Fluegel L."/>
            <person name="Davis C.M."/>
            <person name="Simpson J.R."/>
            <person name="Lauterbach L."/>
            <person name="Steele A.D."/>
            <person name="Gui C."/>
            <person name="Meng S."/>
            <person name="Li G."/>
            <person name="Viehrig K."/>
            <person name="Ye F."/>
            <person name="Su P."/>
            <person name="Kiefer A.F."/>
            <person name="Nichols A."/>
            <person name="Cepeda A.J."/>
            <person name="Yan W."/>
            <person name="Fan B."/>
            <person name="Jiang Y."/>
            <person name="Adhikari A."/>
            <person name="Zheng C.-J."/>
            <person name="Schuster L."/>
            <person name="Cowan T.M."/>
            <person name="Smanski M.J."/>
            <person name="Chevrette M.G."/>
            <person name="De Carvalho L.P.S."/>
            <person name="Shen B."/>
        </authorList>
    </citation>
    <scope>NUCLEOTIDE SEQUENCE [LARGE SCALE GENOMIC DNA]</scope>
    <source>
        <strain evidence="1 2">NPDC020327</strain>
    </source>
</reference>
<gene>
    <name evidence="1" type="ORF">ACH429_21675</name>
</gene>
<dbReference type="RefSeq" id="WP_398719213.1">
    <property type="nucleotide sequence ID" value="NZ_JBIRWE010000011.1"/>
</dbReference>
<dbReference type="EMBL" id="JBIRWE010000011">
    <property type="protein sequence ID" value="MFI1966688.1"/>
    <property type="molecule type" value="Genomic_DNA"/>
</dbReference>
<proteinExistence type="predicted"/>
<protein>
    <submittedName>
        <fullName evidence="1">Uncharacterized protein</fullName>
    </submittedName>
</protein>
<evidence type="ECO:0000313" key="1">
    <source>
        <dbReference type="EMBL" id="MFI1966688.1"/>
    </source>
</evidence>
<organism evidence="1 2">
    <name type="scientific">Streptomyces pathocidini</name>
    <dbReference type="NCBI Taxonomy" id="1650571"/>
    <lineage>
        <taxon>Bacteria</taxon>
        <taxon>Bacillati</taxon>
        <taxon>Actinomycetota</taxon>
        <taxon>Actinomycetes</taxon>
        <taxon>Kitasatosporales</taxon>
        <taxon>Streptomycetaceae</taxon>
        <taxon>Streptomyces</taxon>
    </lineage>
</organism>
<comment type="caution">
    <text evidence="1">The sequence shown here is derived from an EMBL/GenBank/DDBJ whole genome shotgun (WGS) entry which is preliminary data.</text>
</comment>
<keyword evidence="2" id="KW-1185">Reference proteome</keyword>
<name>A0ABW7V147_9ACTN</name>
<dbReference type="Proteomes" id="UP001611548">
    <property type="component" value="Unassembled WGS sequence"/>
</dbReference>
<evidence type="ECO:0000313" key="2">
    <source>
        <dbReference type="Proteomes" id="UP001611548"/>
    </source>
</evidence>